<dbReference type="InterPro" id="IPR027417">
    <property type="entry name" value="P-loop_NTPase"/>
</dbReference>
<dbReference type="Gene3D" id="3.40.50.300">
    <property type="entry name" value="P-loop containing nucleotide triphosphate hydrolases"/>
    <property type="match status" value="1"/>
</dbReference>
<organism evidence="4 5">
    <name type="scientific">Oceaniferula flava</name>
    <dbReference type="NCBI Taxonomy" id="2800421"/>
    <lineage>
        <taxon>Bacteria</taxon>
        <taxon>Pseudomonadati</taxon>
        <taxon>Verrucomicrobiota</taxon>
        <taxon>Verrucomicrobiia</taxon>
        <taxon>Verrucomicrobiales</taxon>
        <taxon>Verrucomicrobiaceae</taxon>
        <taxon>Oceaniferula</taxon>
    </lineage>
</organism>
<name>A0AAE2V954_9BACT</name>
<evidence type="ECO:0000256" key="1">
    <source>
        <dbReference type="ARBA" id="ARBA00022679"/>
    </source>
</evidence>
<dbReference type="GO" id="GO:0008146">
    <property type="term" value="F:sulfotransferase activity"/>
    <property type="evidence" value="ECO:0007669"/>
    <property type="project" value="InterPro"/>
</dbReference>
<evidence type="ECO:0000256" key="2">
    <source>
        <dbReference type="ARBA" id="ARBA00023180"/>
    </source>
</evidence>
<keyword evidence="1" id="KW-0808">Transferase</keyword>
<keyword evidence="5" id="KW-1185">Reference proteome</keyword>
<dbReference type="Proteomes" id="UP000634206">
    <property type="component" value="Unassembled WGS sequence"/>
</dbReference>
<dbReference type="EMBL" id="JAENIG010000015">
    <property type="protein sequence ID" value="MBK1856512.1"/>
    <property type="molecule type" value="Genomic_DNA"/>
</dbReference>
<reference evidence="4" key="1">
    <citation type="submission" date="2021-01" db="EMBL/GenBank/DDBJ databases">
        <title>Modified the classification status of verrucomicrobia.</title>
        <authorList>
            <person name="Feng X."/>
        </authorList>
    </citation>
    <scope>NUCLEOTIDE SEQUENCE</scope>
    <source>
        <strain evidence="4">5K15</strain>
    </source>
</reference>
<dbReference type="SUPFAM" id="SSF52540">
    <property type="entry name" value="P-loop containing nucleoside triphosphate hydrolases"/>
    <property type="match status" value="1"/>
</dbReference>
<protein>
    <submittedName>
        <fullName evidence="4">Sulfotransferase</fullName>
    </submittedName>
</protein>
<evidence type="ECO:0000313" key="5">
    <source>
        <dbReference type="Proteomes" id="UP000634206"/>
    </source>
</evidence>
<dbReference type="InterPro" id="IPR000863">
    <property type="entry name" value="Sulfotransferase_dom"/>
</dbReference>
<dbReference type="AlphaFoldDB" id="A0AAE2V954"/>
<dbReference type="PANTHER" id="PTHR10605">
    <property type="entry name" value="HEPARAN SULFATE SULFOTRANSFERASE"/>
    <property type="match status" value="1"/>
</dbReference>
<sequence>MADNSKLSKGPTFIVIGSAKSGTTTLCDQLAEHPEVFVTSPKEPKFFSDDDYYHDRPEQYFSLYAKAHGAKARGEGSVSYTIRDNHPQTAERIYACNTDIRLIYIVRHPVKRLISHYRMYRKQYPDGKELSDSLNDPALNAFLIQGSSYQWQLDAYLEYFSEDAIKVVFLEDMASDGEAVLRECYEHIGVDVNWKNSNVDWVANKSDGRGFRCWLAKTITHIPGYRRLKALLPREMILKLKDRYGLIPPSPKIDIPDDCLEYIGRVLEKRSRDFLVKYGKPANYWTYQEQGSITSK</sequence>
<dbReference type="Pfam" id="PF00685">
    <property type="entry name" value="Sulfotransfer_1"/>
    <property type="match status" value="1"/>
</dbReference>
<proteinExistence type="predicted"/>
<gene>
    <name evidence="4" type="ORF">JIN83_16190</name>
</gene>
<comment type="caution">
    <text evidence="4">The sequence shown here is derived from an EMBL/GenBank/DDBJ whole genome shotgun (WGS) entry which is preliminary data.</text>
</comment>
<feature type="domain" description="Sulfotransferase" evidence="3">
    <location>
        <begin position="13"/>
        <end position="193"/>
    </location>
</feature>
<evidence type="ECO:0000259" key="3">
    <source>
        <dbReference type="Pfam" id="PF00685"/>
    </source>
</evidence>
<evidence type="ECO:0000313" key="4">
    <source>
        <dbReference type="EMBL" id="MBK1856512.1"/>
    </source>
</evidence>
<dbReference type="InterPro" id="IPR037359">
    <property type="entry name" value="NST/OST"/>
</dbReference>
<dbReference type="PANTHER" id="PTHR10605:SF56">
    <property type="entry name" value="BIFUNCTIONAL HEPARAN SULFATE N-DEACETYLASE_N-SULFOTRANSFERASE"/>
    <property type="match status" value="1"/>
</dbReference>
<dbReference type="RefSeq" id="WP_309491132.1">
    <property type="nucleotide sequence ID" value="NZ_JAENIG010000015.1"/>
</dbReference>
<accession>A0AAE2V954</accession>
<keyword evidence="2" id="KW-0325">Glycoprotein</keyword>